<sequence>MKSIKQLFIIAVSLFALSHASWSYAAELVIVSGGGYKKPMQEVINAYQAETGKKVDASYGNMRQITAQAQASSKIALAIGDQKFFSQTDKLFAGYQSIGEGKLVIAWATGSPAIKQDNDLTNLQITRIAHPHAKKAIYGRAAIEWLAANNLQDKVMDTVMQASTVPQVSSYLVAREIDAGFINLTDAIGLGDRIGGYKVLDKGYTPIKIVAATVDGHQQDVELVAFRDFLKTEQAQKIFQRYGL</sequence>
<comment type="caution">
    <text evidence="5">The sequence shown here is derived from an EMBL/GenBank/DDBJ whole genome shotgun (WGS) entry which is preliminary data.</text>
</comment>
<evidence type="ECO:0000256" key="1">
    <source>
        <dbReference type="ARBA" id="ARBA00009175"/>
    </source>
</evidence>
<evidence type="ECO:0000313" key="5">
    <source>
        <dbReference type="EMBL" id="MBO1927240.1"/>
    </source>
</evidence>
<accession>A0ABS3Q4I5</accession>
<dbReference type="PANTHER" id="PTHR30632:SF0">
    <property type="entry name" value="SULFATE-BINDING PROTEIN"/>
    <property type="match status" value="1"/>
</dbReference>
<dbReference type="SUPFAM" id="SSF53850">
    <property type="entry name" value="Periplasmic binding protein-like II"/>
    <property type="match status" value="1"/>
</dbReference>
<proteinExistence type="inferred from homology"/>
<gene>
    <name evidence="5" type="primary">modA</name>
    <name evidence="5" type="ORF">J3998_06585</name>
</gene>
<dbReference type="NCBIfam" id="TIGR01256">
    <property type="entry name" value="modA"/>
    <property type="match status" value="1"/>
</dbReference>
<feature type="chain" id="PRO_5046306875" evidence="4">
    <location>
        <begin position="26"/>
        <end position="244"/>
    </location>
</feature>
<dbReference type="EMBL" id="JAGETV010000008">
    <property type="protein sequence ID" value="MBO1927240.1"/>
    <property type="molecule type" value="Genomic_DNA"/>
</dbReference>
<keyword evidence="3 4" id="KW-0732">Signal</keyword>
<dbReference type="PANTHER" id="PTHR30632">
    <property type="entry name" value="MOLYBDATE-BINDING PERIPLASMIC PROTEIN"/>
    <property type="match status" value="1"/>
</dbReference>
<reference evidence="5 6" key="1">
    <citation type="submission" date="2021-03" db="EMBL/GenBank/DDBJ databases">
        <title>Thiomicrorhabdus sp.nov.,novel sulfur-oxidizing bacteria isolated from coastal sediment.</title>
        <authorList>
            <person name="Liu X."/>
        </authorList>
    </citation>
    <scope>NUCLEOTIDE SEQUENCE [LARGE SCALE GENOMIC DNA]</scope>
    <source>
        <strain evidence="5 6">6S2-11</strain>
    </source>
</reference>
<name>A0ABS3Q4I5_9GAMM</name>
<dbReference type="Gene3D" id="3.40.190.10">
    <property type="entry name" value="Periplasmic binding protein-like II"/>
    <property type="match status" value="2"/>
</dbReference>
<dbReference type="Pfam" id="PF13531">
    <property type="entry name" value="SBP_bac_11"/>
    <property type="match status" value="1"/>
</dbReference>
<evidence type="ECO:0000256" key="3">
    <source>
        <dbReference type="ARBA" id="ARBA00022729"/>
    </source>
</evidence>
<feature type="signal peptide" evidence="4">
    <location>
        <begin position="1"/>
        <end position="25"/>
    </location>
</feature>
<dbReference type="RefSeq" id="WP_208148908.1">
    <property type="nucleotide sequence ID" value="NZ_JAGETV010000008.1"/>
</dbReference>
<evidence type="ECO:0000256" key="2">
    <source>
        <dbReference type="ARBA" id="ARBA00022723"/>
    </source>
</evidence>
<keyword evidence="6" id="KW-1185">Reference proteome</keyword>
<dbReference type="InterPro" id="IPR050682">
    <property type="entry name" value="ModA/WtpA"/>
</dbReference>
<dbReference type="InterPro" id="IPR005950">
    <property type="entry name" value="ModA"/>
</dbReference>
<protein>
    <submittedName>
        <fullName evidence="5">Molybdate ABC transporter substrate-binding protein</fullName>
    </submittedName>
</protein>
<dbReference type="Proteomes" id="UP000664835">
    <property type="component" value="Unassembled WGS sequence"/>
</dbReference>
<evidence type="ECO:0000313" key="6">
    <source>
        <dbReference type="Proteomes" id="UP000664835"/>
    </source>
</evidence>
<keyword evidence="2" id="KW-0479">Metal-binding</keyword>
<organism evidence="5 6">
    <name type="scientific">Thiomicrorhabdus marina</name>
    <dbReference type="NCBI Taxonomy" id="2818442"/>
    <lineage>
        <taxon>Bacteria</taxon>
        <taxon>Pseudomonadati</taxon>
        <taxon>Pseudomonadota</taxon>
        <taxon>Gammaproteobacteria</taxon>
        <taxon>Thiotrichales</taxon>
        <taxon>Piscirickettsiaceae</taxon>
        <taxon>Thiomicrorhabdus</taxon>
    </lineage>
</organism>
<evidence type="ECO:0000256" key="4">
    <source>
        <dbReference type="SAM" id="SignalP"/>
    </source>
</evidence>
<comment type="similarity">
    <text evidence="1">Belongs to the bacterial solute-binding protein ModA family.</text>
</comment>